<organism evidence="3 4">
    <name type="scientific">Paractinoplanes rhizophilus</name>
    <dbReference type="NCBI Taxonomy" id="1416877"/>
    <lineage>
        <taxon>Bacteria</taxon>
        <taxon>Bacillati</taxon>
        <taxon>Actinomycetota</taxon>
        <taxon>Actinomycetes</taxon>
        <taxon>Micromonosporales</taxon>
        <taxon>Micromonosporaceae</taxon>
        <taxon>Paractinoplanes</taxon>
    </lineage>
</organism>
<evidence type="ECO:0000256" key="2">
    <source>
        <dbReference type="SAM" id="Phobius"/>
    </source>
</evidence>
<evidence type="ECO:0000313" key="3">
    <source>
        <dbReference type="EMBL" id="MFC7278903.1"/>
    </source>
</evidence>
<dbReference type="Proteomes" id="UP001596548">
    <property type="component" value="Unassembled WGS sequence"/>
</dbReference>
<name>A0ABW2I223_9ACTN</name>
<feature type="transmembrane region" description="Helical" evidence="2">
    <location>
        <begin position="35"/>
        <end position="57"/>
    </location>
</feature>
<evidence type="ECO:0000256" key="1">
    <source>
        <dbReference type="SAM" id="MobiDB-lite"/>
    </source>
</evidence>
<keyword evidence="4" id="KW-1185">Reference proteome</keyword>
<sequence length="214" mass="22474">MSDAPPDNAPIDIGSIDLTPHPPEEQPRPRSRVRVVLLSGLLAVAVAGGGALAYTGWQIAAQKDATLTPPAQVGSLRLDESEEAKNTADYLQTAVAAEIDMDKTIGAVYTDTAGQGKDVLLFGGTTLFWTPENDLDAAFDLIDDNQGAVTGMHEVDAGKLGGTMKCGTTKADTGELTVCGWADHGSLALAMFNNRPESEAAPLLRQLREAAESR</sequence>
<reference evidence="4" key="1">
    <citation type="journal article" date="2019" name="Int. J. Syst. Evol. Microbiol.">
        <title>The Global Catalogue of Microorganisms (GCM) 10K type strain sequencing project: providing services to taxonomists for standard genome sequencing and annotation.</title>
        <authorList>
            <consortium name="The Broad Institute Genomics Platform"/>
            <consortium name="The Broad Institute Genome Sequencing Center for Infectious Disease"/>
            <person name="Wu L."/>
            <person name="Ma J."/>
        </authorList>
    </citation>
    <scope>NUCLEOTIDE SEQUENCE [LARGE SCALE GENOMIC DNA]</scope>
    <source>
        <strain evidence="4">XZYJT-10</strain>
    </source>
</reference>
<gene>
    <name evidence="3" type="ORF">ACFQS1_33485</name>
</gene>
<evidence type="ECO:0000313" key="4">
    <source>
        <dbReference type="Proteomes" id="UP001596548"/>
    </source>
</evidence>
<dbReference type="RefSeq" id="WP_378976019.1">
    <property type="nucleotide sequence ID" value="NZ_JBHTBJ010000040.1"/>
</dbReference>
<dbReference type="EMBL" id="JBHTBJ010000040">
    <property type="protein sequence ID" value="MFC7278903.1"/>
    <property type="molecule type" value="Genomic_DNA"/>
</dbReference>
<keyword evidence="2" id="KW-0812">Transmembrane</keyword>
<accession>A0ABW2I223</accession>
<keyword evidence="2" id="KW-0472">Membrane</keyword>
<comment type="caution">
    <text evidence="3">The sequence shown here is derived from an EMBL/GenBank/DDBJ whole genome shotgun (WGS) entry which is preliminary data.</text>
</comment>
<proteinExistence type="predicted"/>
<keyword evidence="2" id="KW-1133">Transmembrane helix</keyword>
<feature type="region of interest" description="Disordered" evidence="1">
    <location>
        <begin position="1"/>
        <end position="31"/>
    </location>
</feature>
<protein>
    <submittedName>
        <fullName evidence="3">Uncharacterized protein</fullName>
    </submittedName>
</protein>